<dbReference type="EMBL" id="JABCUI010000001">
    <property type="protein sequence ID" value="NMW86614.1"/>
    <property type="molecule type" value="Genomic_DNA"/>
</dbReference>
<dbReference type="AlphaFoldDB" id="A0A2X2YGQ1"/>
<dbReference type="Proteomes" id="UP000250245">
    <property type="component" value="Unassembled WGS sequence"/>
</dbReference>
<evidence type="ECO:0000259" key="7">
    <source>
        <dbReference type="Pfam" id="PF04138"/>
    </source>
</evidence>
<name>A0A2X2YGQ1_9ACTO</name>
<dbReference type="EMBL" id="UASJ01000001">
    <property type="protein sequence ID" value="SQB63606.1"/>
    <property type="molecule type" value="Genomic_DNA"/>
</dbReference>
<feature type="transmembrane region" description="Helical" evidence="6">
    <location>
        <begin position="158"/>
        <end position="176"/>
    </location>
</feature>
<feature type="compositionally biased region" description="Polar residues" evidence="5">
    <location>
        <begin position="18"/>
        <end position="30"/>
    </location>
</feature>
<evidence type="ECO:0000256" key="4">
    <source>
        <dbReference type="ARBA" id="ARBA00023136"/>
    </source>
</evidence>
<evidence type="ECO:0000313" key="9">
    <source>
        <dbReference type="EMBL" id="SQB63606.1"/>
    </source>
</evidence>
<organism evidence="9 10">
    <name type="scientific">Mobiluncus curtisii</name>
    <dbReference type="NCBI Taxonomy" id="2051"/>
    <lineage>
        <taxon>Bacteria</taxon>
        <taxon>Bacillati</taxon>
        <taxon>Actinomycetota</taxon>
        <taxon>Actinomycetes</taxon>
        <taxon>Actinomycetales</taxon>
        <taxon>Actinomycetaceae</taxon>
        <taxon>Mobiluncus</taxon>
    </lineage>
</organism>
<evidence type="ECO:0000313" key="10">
    <source>
        <dbReference type="Proteomes" id="UP000250245"/>
    </source>
</evidence>
<feature type="transmembrane region" description="Helical" evidence="6">
    <location>
        <begin position="92"/>
        <end position="113"/>
    </location>
</feature>
<proteinExistence type="predicted"/>
<evidence type="ECO:0000313" key="11">
    <source>
        <dbReference type="Proteomes" id="UP000553981"/>
    </source>
</evidence>
<sequence length="207" mass="22424">MTQTDSPTSPEPQPEQPGNSPATPSESNPSRADDSAPALDSPNPDAVVVGQASKGKAALIQAIKFTLLSITAAGVEVASFALMAWIHSLTGWFPFWMSQSVSIALSVIYNFTVNRHFTFKSANNVPIAMLKVALFYVFFIPLTSWGGQVLSDLGWADWLLKGISLLLNFVGEFAWWKFVVFRGSENTNALAIKQAEMSQQHSATAAE</sequence>
<dbReference type="GO" id="GO:0016020">
    <property type="term" value="C:membrane"/>
    <property type="evidence" value="ECO:0007669"/>
    <property type="project" value="UniProtKB-SubCell"/>
</dbReference>
<feature type="transmembrane region" description="Helical" evidence="6">
    <location>
        <begin position="65"/>
        <end position="86"/>
    </location>
</feature>
<evidence type="ECO:0000256" key="6">
    <source>
        <dbReference type="SAM" id="Phobius"/>
    </source>
</evidence>
<dbReference type="Pfam" id="PF04138">
    <property type="entry name" value="GtrA_DPMS_TM"/>
    <property type="match status" value="1"/>
</dbReference>
<feature type="region of interest" description="Disordered" evidence="5">
    <location>
        <begin position="1"/>
        <end position="45"/>
    </location>
</feature>
<dbReference type="Proteomes" id="UP000553981">
    <property type="component" value="Unassembled WGS sequence"/>
</dbReference>
<keyword evidence="4 6" id="KW-0472">Membrane</keyword>
<evidence type="ECO:0000256" key="5">
    <source>
        <dbReference type="SAM" id="MobiDB-lite"/>
    </source>
</evidence>
<dbReference type="GO" id="GO:0000271">
    <property type="term" value="P:polysaccharide biosynthetic process"/>
    <property type="evidence" value="ECO:0007669"/>
    <property type="project" value="InterPro"/>
</dbReference>
<protein>
    <submittedName>
        <fullName evidence="9">GtrA-like protein</fullName>
    </submittedName>
    <submittedName>
        <fullName evidence="8">Sodium:solute symporter</fullName>
    </submittedName>
</protein>
<evidence type="ECO:0000313" key="8">
    <source>
        <dbReference type="EMBL" id="NMW86614.1"/>
    </source>
</evidence>
<keyword evidence="3 6" id="KW-1133">Transmembrane helix</keyword>
<feature type="transmembrane region" description="Helical" evidence="6">
    <location>
        <begin position="125"/>
        <end position="146"/>
    </location>
</feature>
<reference evidence="9 10" key="1">
    <citation type="submission" date="2018-06" db="EMBL/GenBank/DDBJ databases">
        <authorList>
            <consortium name="Pathogen Informatics"/>
            <person name="Doyle S."/>
        </authorList>
    </citation>
    <scope>NUCLEOTIDE SEQUENCE [LARGE SCALE GENOMIC DNA]</scope>
    <source>
        <strain evidence="9 10">NCTC11820</strain>
    </source>
</reference>
<dbReference type="InterPro" id="IPR007267">
    <property type="entry name" value="GtrA_DPMS_TM"/>
</dbReference>
<dbReference type="GeneID" id="55564463"/>
<dbReference type="RefSeq" id="WP_004010328.1">
    <property type="nucleotide sequence ID" value="NZ_CAMYEK010000002.1"/>
</dbReference>
<keyword evidence="2 6" id="KW-0812">Transmembrane</keyword>
<reference evidence="8 11" key="2">
    <citation type="submission" date="2020-04" db="EMBL/GenBank/DDBJ databases">
        <title>Antimicrobial susceptibility and clonality of vaginal-derived multi-drug resistant Mobiluncus isolates in China.</title>
        <authorList>
            <person name="Zhang X."/>
        </authorList>
    </citation>
    <scope>NUCLEOTIDE SEQUENCE [LARGE SCALE GENOMIC DNA]</scope>
    <source>
        <strain evidence="8 11">19</strain>
    </source>
</reference>
<accession>A0A2X2YGQ1</accession>
<gene>
    <name evidence="8" type="ORF">HHJ67_02450</name>
    <name evidence="9" type="ORF">NCTC11820_00388</name>
</gene>
<evidence type="ECO:0000256" key="1">
    <source>
        <dbReference type="ARBA" id="ARBA00004141"/>
    </source>
</evidence>
<comment type="subcellular location">
    <subcellularLocation>
        <location evidence="1">Membrane</location>
        <topology evidence="1">Multi-pass membrane protein</topology>
    </subcellularLocation>
</comment>
<evidence type="ECO:0000256" key="2">
    <source>
        <dbReference type="ARBA" id="ARBA00022692"/>
    </source>
</evidence>
<feature type="domain" description="GtrA/DPMS transmembrane" evidence="7">
    <location>
        <begin position="64"/>
        <end position="181"/>
    </location>
</feature>
<evidence type="ECO:0000256" key="3">
    <source>
        <dbReference type="ARBA" id="ARBA00022989"/>
    </source>
</evidence>